<keyword evidence="1" id="KW-1133">Transmembrane helix</keyword>
<accession>A0A0G4B4T5</accession>
<dbReference type="EMBL" id="CP011213">
    <property type="protein sequence ID" value="AKM82418.1"/>
    <property type="molecule type" value="Genomic_DNA"/>
</dbReference>
<feature type="transmembrane region" description="Helical" evidence="1">
    <location>
        <begin position="12"/>
        <end position="37"/>
    </location>
</feature>
<sequence length="104" mass="11792">MTKIVKPLPAFLIGFVIIFFELPCTGGPYLFTLGYLASLPKFSLVPILIYYNLIFILPLLLIIGLVYFGYSSIEKTTQWKDKNIRILHLISGIIMLGLGLWIIN</sequence>
<name>A0A0G4B4T5_9BACT</name>
<dbReference type="AlphaFoldDB" id="A0A0G4B4T5"/>
<gene>
    <name evidence="2" type="ORF">UT28_C0001G0617</name>
</gene>
<evidence type="ECO:0000256" key="1">
    <source>
        <dbReference type="SAM" id="Phobius"/>
    </source>
</evidence>
<proteinExistence type="predicted"/>
<dbReference type="KEGG" id="bbgw:UT28_C0001G0617"/>
<feature type="transmembrane region" description="Helical" evidence="1">
    <location>
        <begin position="86"/>
        <end position="103"/>
    </location>
</feature>
<feature type="transmembrane region" description="Helical" evidence="1">
    <location>
        <begin position="49"/>
        <end position="70"/>
    </location>
</feature>
<dbReference type="STRING" id="1618337.UT28_C0001G0617"/>
<organism evidence="2 3">
    <name type="scientific">Berkelbacteria bacterium GW2011_GWE1_39_12</name>
    <dbReference type="NCBI Taxonomy" id="1618337"/>
    <lineage>
        <taxon>Bacteria</taxon>
        <taxon>Candidatus Berkelbacteria</taxon>
    </lineage>
</organism>
<reference evidence="2 3" key="1">
    <citation type="journal article" date="2015" name="Nature">
        <title>rRNA introns, odd ribosomes, and small enigmatic genomes across a large radiation of phyla.</title>
        <authorList>
            <person name="Brown C.T."/>
            <person name="Hug L.A."/>
            <person name="Thomas B.C."/>
            <person name="Sharon I."/>
            <person name="Castelle C.J."/>
            <person name="Singh A."/>
            <person name="Wilkins M.J."/>
            <person name="Williams K.H."/>
            <person name="Banfield J.F."/>
        </authorList>
    </citation>
    <scope>NUCLEOTIDE SEQUENCE [LARGE SCALE GENOMIC DNA]</scope>
</reference>
<protein>
    <submittedName>
        <fullName evidence="2">Cytochrome c biogenesis protein, transmembrane region</fullName>
    </submittedName>
</protein>
<evidence type="ECO:0000313" key="3">
    <source>
        <dbReference type="Proteomes" id="UP000035648"/>
    </source>
</evidence>
<keyword evidence="1" id="KW-0472">Membrane</keyword>
<dbReference type="Proteomes" id="UP000035648">
    <property type="component" value="Chromosome"/>
</dbReference>
<evidence type="ECO:0000313" key="2">
    <source>
        <dbReference type="EMBL" id="AKM82418.1"/>
    </source>
</evidence>
<keyword evidence="1 2" id="KW-0812">Transmembrane</keyword>